<dbReference type="Gene3D" id="3.40.1360.10">
    <property type="match status" value="1"/>
</dbReference>
<dbReference type="Pfam" id="PF13155">
    <property type="entry name" value="Toprim_2"/>
    <property type="match status" value="1"/>
</dbReference>
<dbReference type="AlphaFoldDB" id="A0AB34BJN2"/>
<comment type="caution">
    <text evidence="1">The sequence shown here is derived from an EMBL/GenBank/DDBJ whole genome shotgun (WGS) entry which is preliminary data.</text>
</comment>
<name>A0AB34BJN2_9BACE</name>
<keyword evidence="2" id="KW-1185">Reference proteome</keyword>
<reference evidence="1 2" key="1">
    <citation type="journal article" date="2019" name="Nat. Med.">
        <title>A library of human gut bacterial isolates paired with longitudinal multiomics data enables mechanistic microbiome research.</title>
        <authorList>
            <person name="Poyet M."/>
            <person name="Groussin M."/>
            <person name="Gibbons S.M."/>
            <person name="Avila-Pacheco J."/>
            <person name="Jiang X."/>
            <person name="Kearney S.M."/>
            <person name="Perrotta A.R."/>
            <person name="Berdy B."/>
            <person name="Zhao S."/>
            <person name="Lieberman T.D."/>
            <person name="Swanson P.K."/>
            <person name="Smith M."/>
            <person name="Roesemann S."/>
            <person name="Alexander J.E."/>
            <person name="Rich S.A."/>
            <person name="Livny J."/>
            <person name="Vlamakis H."/>
            <person name="Clish C."/>
            <person name="Bullock K."/>
            <person name="Deik A."/>
            <person name="Scott J."/>
            <person name="Pierce K.A."/>
            <person name="Xavier R.J."/>
            <person name="Alm E.J."/>
        </authorList>
    </citation>
    <scope>NUCLEOTIDE SEQUENCE [LARGE SCALE GENOMIC DNA]</scope>
    <source>
        <strain evidence="1 2">BIOML-A2</strain>
    </source>
</reference>
<accession>A0AB34BJN2</accession>
<dbReference type="RefSeq" id="WP_149934566.1">
    <property type="nucleotide sequence ID" value="NZ_VWAG01000102.1"/>
</dbReference>
<evidence type="ECO:0000313" key="2">
    <source>
        <dbReference type="Proteomes" id="UP000440198"/>
    </source>
</evidence>
<protein>
    <submittedName>
        <fullName evidence="1">Toprim domain-containing protein</fullName>
    </submittedName>
</protein>
<sequence length="112" mass="12265">AEDTAADVCSVFEGFMDFLSAATLGLATSDSLVLNSVANVGKAVKHLDGYGRIDCFLDRDEAGRRTLEALKGHYGGRVCDRSALYDGCKDLNEYLQLTAKKEMNNNLKIKRQ</sequence>
<dbReference type="Proteomes" id="UP000440198">
    <property type="component" value="Unassembled WGS sequence"/>
</dbReference>
<feature type="non-terminal residue" evidence="1">
    <location>
        <position position="1"/>
    </location>
</feature>
<organism evidence="1 2">
    <name type="scientific">Bacteroides finegoldii</name>
    <dbReference type="NCBI Taxonomy" id="338188"/>
    <lineage>
        <taxon>Bacteria</taxon>
        <taxon>Pseudomonadati</taxon>
        <taxon>Bacteroidota</taxon>
        <taxon>Bacteroidia</taxon>
        <taxon>Bacteroidales</taxon>
        <taxon>Bacteroidaceae</taxon>
        <taxon>Bacteroides</taxon>
    </lineage>
</organism>
<proteinExistence type="predicted"/>
<evidence type="ECO:0000313" key="1">
    <source>
        <dbReference type="EMBL" id="KAA5250342.1"/>
    </source>
</evidence>
<dbReference type="SUPFAM" id="SSF56731">
    <property type="entry name" value="DNA primase core"/>
    <property type="match status" value="1"/>
</dbReference>
<gene>
    <name evidence="1" type="ORF">F2Z09_22240</name>
</gene>
<dbReference type="EMBL" id="VWAG01000102">
    <property type="protein sequence ID" value="KAA5250342.1"/>
    <property type="molecule type" value="Genomic_DNA"/>
</dbReference>